<proteinExistence type="predicted"/>
<dbReference type="EMBL" id="MNVO01000033">
    <property type="protein sequence ID" value="OIO32534.1"/>
    <property type="molecule type" value="Genomic_DNA"/>
</dbReference>
<accession>A0A1J4VDB4</accession>
<dbReference type="STRING" id="1805282.AUJ44_02135"/>
<dbReference type="SUPFAM" id="SSF53448">
    <property type="entry name" value="Nucleotide-diphospho-sugar transferases"/>
    <property type="match status" value="1"/>
</dbReference>
<gene>
    <name evidence="1" type="ORF">AUJ44_02135</name>
</gene>
<dbReference type="InterPro" id="IPR029044">
    <property type="entry name" value="Nucleotide-diphossugar_trans"/>
</dbReference>
<evidence type="ECO:0000313" key="2">
    <source>
        <dbReference type="Proteomes" id="UP000183206"/>
    </source>
</evidence>
<organism evidence="1 2">
    <name type="scientific">Candidatus Nomurabacteria bacterium CG1_02_47_685</name>
    <dbReference type="NCBI Taxonomy" id="1805282"/>
    <lineage>
        <taxon>Bacteria</taxon>
        <taxon>Candidatus Nomuraibacteriota</taxon>
    </lineage>
</organism>
<sequence length="249" mass="29123">MIFRWSIWGGHISKNIELLRYSILSFQKHFGDSHQYIVYTDNKEYVSQQLSLSIDLRQFPEQKDSVFSISSKATWMKWCPASRIDINQTEFYVDSDVFLLRYPKEIDTFLSDEGMGFAILDEYLGQSWQHGAMARKATDKTPFINAGFFVQKAGHDITTSLIKEFNWWMENIKQKEQTHHDEQGALAIALTEPMLEGKLFVFPKDKYMLIGPNENKDVNNLDDVTMFHAVYPDHPAFYKFKNYLDTSLK</sequence>
<reference evidence="1 2" key="1">
    <citation type="journal article" date="2016" name="Environ. Microbiol.">
        <title>Genomic resolution of a cold subsurface aquifer community provides metabolic insights for novel microbes adapted to high CO concentrations.</title>
        <authorList>
            <person name="Probst A.J."/>
            <person name="Castelle C.J."/>
            <person name="Singh A."/>
            <person name="Brown C.T."/>
            <person name="Anantharaman K."/>
            <person name="Sharon I."/>
            <person name="Hug L.A."/>
            <person name="Burstein D."/>
            <person name="Emerson J.B."/>
            <person name="Thomas B.C."/>
            <person name="Banfield J.F."/>
        </authorList>
    </citation>
    <scope>NUCLEOTIDE SEQUENCE [LARGE SCALE GENOMIC DNA]</scope>
    <source>
        <strain evidence="1">CG1_02_47_685</strain>
    </source>
</reference>
<protein>
    <recommendedName>
        <fullName evidence="3">Nucleotide-diphospho-sugar transferase domain-containing protein</fullName>
    </recommendedName>
</protein>
<comment type="caution">
    <text evidence="1">The sequence shown here is derived from an EMBL/GenBank/DDBJ whole genome shotgun (WGS) entry which is preliminary data.</text>
</comment>
<name>A0A1J4VDB4_9BACT</name>
<evidence type="ECO:0008006" key="3">
    <source>
        <dbReference type="Google" id="ProtNLM"/>
    </source>
</evidence>
<dbReference type="AlphaFoldDB" id="A0A1J4VDB4"/>
<dbReference type="Proteomes" id="UP000183206">
    <property type="component" value="Unassembled WGS sequence"/>
</dbReference>
<evidence type="ECO:0000313" key="1">
    <source>
        <dbReference type="EMBL" id="OIO32534.1"/>
    </source>
</evidence>